<organism evidence="2 3">
    <name type="scientific">Prauserella oleivorans</name>
    <dbReference type="NCBI Taxonomy" id="1478153"/>
    <lineage>
        <taxon>Bacteria</taxon>
        <taxon>Bacillati</taxon>
        <taxon>Actinomycetota</taxon>
        <taxon>Actinomycetes</taxon>
        <taxon>Pseudonocardiales</taxon>
        <taxon>Pseudonocardiaceae</taxon>
        <taxon>Prauserella</taxon>
    </lineage>
</organism>
<sequence length="142" mass="15327">MTFSDACLPAARRWLRELTGRPVWTWHGARAGDDALAALREQIAEASVGWRLLLAGPEPDVLTVRSEAVRAGVLDAEITVSVSASGRRRVWCAHCGHDTEATADIGALIDCAGCGRSLLVYHHVARRHAAYLGFQADAEEVP</sequence>
<keyword evidence="3" id="KW-1185">Reference proteome</keyword>
<feature type="domain" description="Dimethylamine monooxygenase subunit DmmA-like C-terminal" evidence="1">
    <location>
        <begin position="89"/>
        <end position="133"/>
    </location>
</feature>
<evidence type="ECO:0000313" key="2">
    <source>
        <dbReference type="EMBL" id="MFD2799521.1"/>
    </source>
</evidence>
<dbReference type="InterPro" id="IPR048037">
    <property type="entry name" value="DmmA-like_C"/>
</dbReference>
<name>A0ABW5W8G3_9PSEU</name>
<evidence type="ECO:0000313" key="3">
    <source>
        <dbReference type="Proteomes" id="UP001597478"/>
    </source>
</evidence>
<keyword evidence="2" id="KW-0560">Oxidoreductase</keyword>
<dbReference type="GO" id="GO:0004497">
    <property type="term" value="F:monooxygenase activity"/>
    <property type="evidence" value="ECO:0007669"/>
    <property type="project" value="UniProtKB-KW"/>
</dbReference>
<comment type="caution">
    <text evidence="2">The sequence shown here is derived from an EMBL/GenBank/DDBJ whole genome shotgun (WGS) entry which is preliminary data.</text>
</comment>
<keyword evidence="2" id="KW-0503">Monooxygenase</keyword>
<proteinExistence type="predicted"/>
<gene>
    <name evidence="2" type="ORF">ACFS2C_08960</name>
</gene>
<protein>
    <submittedName>
        <fullName evidence="2">Dimethylamine monooxygenase subunit DmmA family protein</fullName>
    </submittedName>
</protein>
<evidence type="ECO:0000259" key="1">
    <source>
        <dbReference type="Pfam" id="PF22289"/>
    </source>
</evidence>
<reference evidence="3" key="1">
    <citation type="journal article" date="2019" name="Int. J. Syst. Evol. Microbiol.">
        <title>The Global Catalogue of Microorganisms (GCM) 10K type strain sequencing project: providing services to taxonomists for standard genome sequencing and annotation.</title>
        <authorList>
            <consortium name="The Broad Institute Genomics Platform"/>
            <consortium name="The Broad Institute Genome Sequencing Center for Infectious Disease"/>
            <person name="Wu L."/>
            <person name="Ma J."/>
        </authorList>
    </citation>
    <scope>NUCLEOTIDE SEQUENCE [LARGE SCALE GENOMIC DNA]</scope>
    <source>
        <strain evidence="3">IBRC-M 10906</strain>
    </source>
</reference>
<dbReference type="RefSeq" id="WP_377389107.1">
    <property type="nucleotide sequence ID" value="NZ_JBHSAN010000015.1"/>
</dbReference>
<dbReference type="EMBL" id="JBHUOF010000008">
    <property type="protein sequence ID" value="MFD2799521.1"/>
    <property type="molecule type" value="Genomic_DNA"/>
</dbReference>
<dbReference type="Proteomes" id="UP001597478">
    <property type="component" value="Unassembled WGS sequence"/>
</dbReference>
<dbReference type="NCBIfam" id="NF041259">
    <property type="entry name" value="mono_DmmA_fam"/>
    <property type="match status" value="1"/>
</dbReference>
<accession>A0ABW5W8G3</accession>
<dbReference type="Pfam" id="PF22289">
    <property type="entry name" value="DmmA-like_C"/>
    <property type="match status" value="1"/>
</dbReference>